<organism evidence="2 3">
    <name type="scientific">Artemisia annua</name>
    <name type="common">Sweet wormwood</name>
    <dbReference type="NCBI Taxonomy" id="35608"/>
    <lineage>
        <taxon>Eukaryota</taxon>
        <taxon>Viridiplantae</taxon>
        <taxon>Streptophyta</taxon>
        <taxon>Embryophyta</taxon>
        <taxon>Tracheophyta</taxon>
        <taxon>Spermatophyta</taxon>
        <taxon>Magnoliopsida</taxon>
        <taxon>eudicotyledons</taxon>
        <taxon>Gunneridae</taxon>
        <taxon>Pentapetalae</taxon>
        <taxon>asterids</taxon>
        <taxon>campanulids</taxon>
        <taxon>Asterales</taxon>
        <taxon>Asteraceae</taxon>
        <taxon>Asteroideae</taxon>
        <taxon>Anthemideae</taxon>
        <taxon>Artemisiinae</taxon>
        <taxon>Artemisia</taxon>
    </lineage>
</organism>
<evidence type="ECO:0000313" key="3">
    <source>
        <dbReference type="Proteomes" id="UP000245207"/>
    </source>
</evidence>
<dbReference type="PANTHER" id="PTHR31286:SF99">
    <property type="entry name" value="DUF4283 DOMAIN-CONTAINING PROTEIN"/>
    <property type="match status" value="1"/>
</dbReference>
<dbReference type="EMBL" id="PKPP01007824">
    <property type="protein sequence ID" value="PWA52339.1"/>
    <property type="molecule type" value="Genomic_DNA"/>
</dbReference>
<feature type="region of interest" description="Disordered" evidence="1">
    <location>
        <begin position="1"/>
        <end position="38"/>
    </location>
</feature>
<evidence type="ECO:0000313" key="2">
    <source>
        <dbReference type="EMBL" id="PWA52339.1"/>
    </source>
</evidence>
<comment type="caution">
    <text evidence="2">The sequence shown here is derived from an EMBL/GenBank/DDBJ whole genome shotgun (WGS) entry which is preliminary data.</text>
</comment>
<dbReference type="InterPro" id="IPR040256">
    <property type="entry name" value="At4g02000-like"/>
</dbReference>
<dbReference type="Proteomes" id="UP000245207">
    <property type="component" value="Unassembled WGS sequence"/>
</dbReference>
<name>A0A2U1LTL2_ARTAN</name>
<reference evidence="2 3" key="1">
    <citation type="journal article" date="2018" name="Mol. Plant">
        <title>The genome of Artemisia annua provides insight into the evolution of Asteraceae family and artemisinin biosynthesis.</title>
        <authorList>
            <person name="Shen Q."/>
            <person name="Zhang L."/>
            <person name="Liao Z."/>
            <person name="Wang S."/>
            <person name="Yan T."/>
            <person name="Shi P."/>
            <person name="Liu M."/>
            <person name="Fu X."/>
            <person name="Pan Q."/>
            <person name="Wang Y."/>
            <person name="Lv Z."/>
            <person name="Lu X."/>
            <person name="Zhang F."/>
            <person name="Jiang W."/>
            <person name="Ma Y."/>
            <person name="Chen M."/>
            <person name="Hao X."/>
            <person name="Li L."/>
            <person name="Tang Y."/>
            <person name="Lv G."/>
            <person name="Zhou Y."/>
            <person name="Sun X."/>
            <person name="Brodelius P.E."/>
            <person name="Rose J.K.C."/>
            <person name="Tang K."/>
        </authorList>
    </citation>
    <scope>NUCLEOTIDE SEQUENCE [LARGE SCALE GENOMIC DNA]</scope>
    <source>
        <strain evidence="3">cv. Huhao1</strain>
        <tissue evidence="2">Leaf</tissue>
    </source>
</reference>
<gene>
    <name evidence="2" type="ORF">CTI12_AA457210</name>
</gene>
<feature type="compositionally biased region" description="Basic and acidic residues" evidence="1">
    <location>
        <begin position="13"/>
        <end position="38"/>
    </location>
</feature>
<evidence type="ECO:0000256" key="1">
    <source>
        <dbReference type="SAM" id="MobiDB-lite"/>
    </source>
</evidence>
<proteinExistence type="predicted"/>
<dbReference type="OrthoDB" id="1112026at2759"/>
<sequence>MGANGVVPSRSKAKWENTRVRRGAGKDPRKVSKELQRKGEGKIPMAERVMASTSTPIFLDNWVANTKLEKGVITKVPVWVRFHRLPAVVYSETVIRLIAERVGRLMRMDEGTSAMCINPWGRNSYARCLIELSAVHDLLEFVEVDIPLPNGKGHYTEYIDIEYEWWPPRCSHCKIFSHEVGICQALKRQVVLGSDYEHVSAKEKVHIKKAGKKGTISQQGSSASGSLWEQFNASTSNNKSPLSGPEDSDDEVDEVLVMESGGFLDDMEDYYDGYDDQVVLPDKLQAICDQFDIRLNTRRR</sequence>
<keyword evidence="3" id="KW-1185">Reference proteome</keyword>
<protein>
    <submittedName>
        <fullName evidence="2">ATPase, F1/V1/A1 complex, alpha/beta subunit, Zinc knuckle CX2CX4HX4C</fullName>
    </submittedName>
</protein>
<accession>A0A2U1LTL2</accession>
<dbReference type="PANTHER" id="PTHR31286">
    <property type="entry name" value="GLYCINE-RICH CELL WALL STRUCTURAL PROTEIN 1.8-LIKE"/>
    <property type="match status" value="1"/>
</dbReference>
<dbReference type="AlphaFoldDB" id="A0A2U1LTL2"/>